<accession>A0AB33BFE0</accession>
<evidence type="ECO:0000313" key="2">
    <source>
        <dbReference type="Proteomes" id="UP000076152"/>
    </source>
</evidence>
<dbReference type="AlphaFoldDB" id="A0AB33BFE0"/>
<reference evidence="1 2" key="1">
    <citation type="submission" date="2016-04" db="EMBL/GenBank/DDBJ databases">
        <title>Complete genome sequencing of OXA-72 bearing Acinetobacter pittii strain IEC338SC.</title>
        <authorList>
            <person name="Brasiliense D.M."/>
            <person name="Lima K.V."/>
            <person name="Souza C.O."/>
            <person name="Dutra L.G."/>
            <person name="Mamizuka E.M."/>
            <person name="Perez-Chaparro P.J."/>
            <person name="McCulloch J.A."/>
        </authorList>
    </citation>
    <scope>NUCLEOTIDE SEQUENCE [LARGE SCALE GENOMIC DNA]</scope>
    <source>
        <strain evidence="1 2">IEC338SC</strain>
    </source>
</reference>
<sequence length="173" mass="19876">MKSSYKICLVIFISLINCFGFERLSYAQIPEEVLYKAPQEVDITHLATIKGFQKNSPVLKLIKACIYITYIDGKATLNDSNDWDKNYLITSGFHKVKIISDAQKVFSYGILTFEAKNQQVYQIKNNQAEKKKGDDLVFWIENINTGEIVKPKESFNTYTNQTQPTYTPVILNK</sequence>
<evidence type="ECO:0000313" key="1">
    <source>
        <dbReference type="EMBL" id="AMX18710.1"/>
    </source>
</evidence>
<dbReference type="Proteomes" id="UP000076152">
    <property type="component" value="Chromosome"/>
</dbReference>
<protein>
    <submittedName>
        <fullName evidence="1">Uncharacterized protein</fullName>
    </submittedName>
</protein>
<dbReference type="RefSeq" id="WP_228140582.1">
    <property type="nucleotide sequence ID" value="NZ_CP015145.1"/>
</dbReference>
<name>A0AB33BFE0_ACIPI</name>
<organism evidence="1 2">
    <name type="scientific">Acinetobacter pittii</name>
    <name type="common">Acinetobacter genomosp. 3</name>
    <dbReference type="NCBI Taxonomy" id="48296"/>
    <lineage>
        <taxon>Bacteria</taxon>
        <taxon>Pseudomonadati</taxon>
        <taxon>Pseudomonadota</taxon>
        <taxon>Gammaproteobacteria</taxon>
        <taxon>Moraxellales</taxon>
        <taxon>Moraxellaceae</taxon>
        <taxon>Acinetobacter</taxon>
        <taxon>Acinetobacter calcoaceticus/baumannii complex</taxon>
    </lineage>
</organism>
<dbReference type="EMBL" id="CP015145">
    <property type="protein sequence ID" value="AMX18710.1"/>
    <property type="molecule type" value="Genomic_DNA"/>
</dbReference>
<proteinExistence type="predicted"/>
<gene>
    <name evidence="1" type="ORF">IEC338SC_1570</name>
</gene>